<evidence type="ECO:0000259" key="1">
    <source>
        <dbReference type="Pfam" id="PF06985"/>
    </source>
</evidence>
<evidence type="ECO:0000313" key="2">
    <source>
        <dbReference type="EMBL" id="KAK0750665.1"/>
    </source>
</evidence>
<protein>
    <submittedName>
        <fullName evidence="2">Heterokaryon incompatibility protein-domain-containing protein</fullName>
    </submittedName>
</protein>
<reference evidence="2" key="1">
    <citation type="submission" date="2023-06" db="EMBL/GenBank/DDBJ databases">
        <title>Genome-scale phylogeny and comparative genomics of the fungal order Sordariales.</title>
        <authorList>
            <consortium name="Lawrence Berkeley National Laboratory"/>
            <person name="Hensen N."/>
            <person name="Bonometti L."/>
            <person name="Westerberg I."/>
            <person name="Brannstrom I.O."/>
            <person name="Guillou S."/>
            <person name="Cros-Aarteil S."/>
            <person name="Calhoun S."/>
            <person name="Haridas S."/>
            <person name="Kuo A."/>
            <person name="Mondo S."/>
            <person name="Pangilinan J."/>
            <person name="Riley R."/>
            <person name="LaButti K."/>
            <person name="Andreopoulos B."/>
            <person name="Lipzen A."/>
            <person name="Chen C."/>
            <person name="Yanf M."/>
            <person name="Daum C."/>
            <person name="Ng V."/>
            <person name="Clum A."/>
            <person name="Steindorff A."/>
            <person name="Ohm R."/>
            <person name="Martin F."/>
            <person name="Silar P."/>
            <person name="Natvig D."/>
            <person name="Lalanne C."/>
            <person name="Gautier V."/>
            <person name="Ament-velasquez S.L."/>
            <person name="Kruys A."/>
            <person name="Hutchinson M.I."/>
            <person name="Powell A.J."/>
            <person name="Barry K."/>
            <person name="Miller A.N."/>
            <person name="Grigoriev I.V."/>
            <person name="Debuchy R."/>
            <person name="Gladieux P."/>
            <person name="Thoren M.H."/>
            <person name="Johannesson H."/>
        </authorList>
    </citation>
    <scope>NUCLEOTIDE SEQUENCE</scope>
    <source>
        <strain evidence="2">SMH3187-1</strain>
    </source>
</reference>
<gene>
    <name evidence="2" type="ORF">B0T18DRAFT_409373</name>
</gene>
<organism evidence="2 3">
    <name type="scientific">Schizothecium vesticola</name>
    <dbReference type="NCBI Taxonomy" id="314040"/>
    <lineage>
        <taxon>Eukaryota</taxon>
        <taxon>Fungi</taxon>
        <taxon>Dikarya</taxon>
        <taxon>Ascomycota</taxon>
        <taxon>Pezizomycotina</taxon>
        <taxon>Sordariomycetes</taxon>
        <taxon>Sordariomycetidae</taxon>
        <taxon>Sordariales</taxon>
        <taxon>Schizotheciaceae</taxon>
        <taxon>Schizothecium</taxon>
    </lineage>
</organism>
<dbReference type="Pfam" id="PF06985">
    <property type="entry name" value="HET"/>
    <property type="match status" value="1"/>
</dbReference>
<sequence>MKGIMSKAWADSTISANSDPRDFVIPSLWAAYLVFAAEKATGLRIPEFLYKGWMGLALLRGGPVASGVSLAVNVCLWTRFFHAGGCNLALAVETLHGAVAGFMSRRQRGPQQPGDGGGSELRHLACQAIVLASHVVAALVLPYASVGQLAAVLIALALLPAAAVVARSLGLWTSVAREWLVTWARSVSLIVRHAALQSGRRSAAYVDDNVTRIRHSLATRGLDAWEYEPLRKDARQIRLLELHPPHPSGVVHSRIVTRSLEEASTVGYEAVSYRWKGPYNCAIVLLGDSCGEKDRRMWVMSTVGDLLRHLQLPDANRLLWIDSICNWQSNDKEMEWQLEMMRDIFDGASRVVGWLGGPESSASSSGAISILRSLPHTAEAEARILTDMNPADGIPRETAARWESVVGFLRNDWFCRVWMVQEVACARELTIVLGDEEIEWDDLVRSINTIIQDKSGLRRSFFIGTGIAEPVSFDLSFDWAISHGLTNILAMASIRDTFKQGNGVSPCFLLRAAKKFNATVCRDKVYGLRGLSWPEFPPVDLDKPDRSVILDACKTALLRNDLTILVDAGCGYGLSSAAKTLRLPSWCPDLFAPTLGVRRIEASDKYPYCAATHLECLLREEEYQEREALGVRGTLFDEIERLGQVAHAESYHRAASCPVTTTLRFYRIVSEAREIAKALAKRNPYPFDGEEALWRTVTGDYFLHRPDQTLAAVRSSAEDFLGRVWRGKAPGLEGFFQSDIEELLCAVGATMTGNRLCRTRSGRLGVAPPEARVGDEIAILWGATDPFVLRRSTALARDAEKRPATAYTLVGKCYVQGVMMGELRGRALKPKQLLLV</sequence>
<dbReference type="PANTHER" id="PTHR24148:SF64">
    <property type="entry name" value="HETEROKARYON INCOMPATIBILITY DOMAIN-CONTAINING PROTEIN"/>
    <property type="match status" value="1"/>
</dbReference>
<evidence type="ECO:0000313" key="3">
    <source>
        <dbReference type="Proteomes" id="UP001172155"/>
    </source>
</evidence>
<dbReference type="Proteomes" id="UP001172155">
    <property type="component" value="Unassembled WGS sequence"/>
</dbReference>
<dbReference type="Pfam" id="PF26639">
    <property type="entry name" value="Het-6_barrel"/>
    <property type="match status" value="1"/>
</dbReference>
<feature type="domain" description="Heterokaryon incompatibility" evidence="1">
    <location>
        <begin position="268"/>
        <end position="422"/>
    </location>
</feature>
<keyword evidence="3" id="KW-1185">Reference proteome</keyword>
<dbReference type="PANTHER" id="PTHR24148">
    <property type="entry name" value="ANKYRIN REPEAT DOMAIN-CONTAINING PROTEIN 39 HOMOLOG-RELATED"/>
    <property type="match status" value="1"/>
</dbReference>
<dbReference type="AlphaFoldDB" id="A0AA40F407"/>
<accession>A0AA40F407</accession>
<dbReference type="InterPro" id="IPR052895">
    <property type="entry name" value="HetReg/Transcr_Mod"/>
</dbReference>
<name>A0AA40F407_9PEZI</name>
<dbReference type="InterPro" id="IPR010730">
    <property type="entry name" value="HET"/>
</dbReference>
<proteinExistence type="predicted"/>
<dbReference type="EMBL" id="JAUKUD010000003">
    <property type="protein sequence ID" value="KAK0750665.1"/>
    <property type="molecule type" value="Genomic_DNA"/>
</dbReference>
<comment type="caution">
    <text evidence="2">The sequence shown here is derived from an EMBL/GenBank/DDBJ whole genome shotgun (WGS) entry which is preliminary data.</text>
</comment>